<dbReference type="EMBL" id="LJIJ01000257">
    <property type="protein sequence ID" value="ODM99746.1"/>
    <property type="molecule type" value="Genomic_DNA"/>
</dbReference>
<keyword evidence="12" id="KW-1185">Reference proteome</keyword>
<sequence length="152" mass="17565">MEKRCGYWLFCISSSLGVYFGITIFFLFTFFYHNNHAGIWGLLSAMFAGICLHLKLLSSNHRLSVWYSIGQLHALAAFGFICFCLSLGFTSWYIIISAYHHIPILPVGDSYYLAAVWSAMTAKWTLCTFFMSYRYARIIRYNTPFLIIQEDA</sequence>
<evidence type="ECO:0000256" key="1">
    <source>
        <dbReference type="ARBA" id="ARBA00004155"/>
    </source>
</evidence>
<keyword evidence="7 10" id="KW-1133">Transmembrane helix</keyword>
<dbReference type="GO" id="GO:0015232">
    <property type="term" value="F:heme transmembrane transporter activity"/>
    <property type="evidence" value="ECO:0007669"/>
    <property type="project" value="InterPro"/>
</dbReference>
<dbReference type="PRINTS" id="PR02095">
    <property type="entry name" value="TRNSPORTRHRG"/>
</dbReference>
<feature type="transmembrane region" description="Helical" evidence="10">
    <location>
        <begin position="7"/>
        <end position="31"/>
    </location>
</feature>
<name>A0A1D2N390_ORCCI</name>
<keyword evidence="4" id="KW-0813">Transport</keyword>
<dbReference type="GO" id="GO:0005886">
    <property type="term" value="C:plasma membrane"/>
    <property type="evidence" value="ECO:0007669"/>
    <property type="project" value="TreeGrafter"/>
</dbReference>
<protein>
    <submittedName>
        <fullName evidence="11">Heme transporter hrg-1</fullName>
    </submittedName>
</protein>
<evidence type="ECO:0000256" key="10">
    <source>
        <dbReference type="SAM" id="Phobius"/>
    </source>
</evidence>
<dbReference type="GO" id="GO:0020037">
    <property type="term" value="F:heme binding"/>
    <property type="evidence" value="ECO:0007669"/>
    <property type="project" value="TreeGrafter"/>
</dbReference>
<accession>A0A1D2N390</accession>
<evidence type="ECO:0000256" key="4">
    <source>
        <dbReference type="ARBA" id="ARBA00022448"/>
    </source>
</evidence>
<reference evidence="11 12" key="1">
    <citation type="journal article" date="2016" name="Genome Biol. Evol.">
        <title>Gene Family Evolution Reflects Adaptation to Soil Environmental Stressors in the Genome of the Collembolan Orchesella cincta.</title>
        <authorList>
            <person name="Faddeeva-Vakhrusheva A."/>
            <person name="Derks M.F."/>
            <person name="Anvar S.Y."/>
            <person name="Agamennone V."/>
            <person name="Suring W."/>
            <person name="Smit S."/>
            <person name="van Straalen N.M."/>
            <person name="Roelofs D."/>
        </authorList>
    </citation>
    <scope>NUCLEOTIDE SEQUENCE [LARGE SCALE GENOMIC DNA]</scope>
    <source>
        <tissue evidence="11">Mixed pool</tissue>
    </source>
</reference>
<keyword evidence="6" id="KW-0967">Endosome</keyword>
<comment type="similarity">
    <text evidence="3">Belongs to the HRG family.</text>
</comment>
<evidence type="ECO:0000313" key="11">
    <source>
        <dbReference type="EMBL" id="ODM99746.1"/>
    </source>
</evidence>
<evidence type="ECO:0000256" key="2">
    <source>
        <dbReference type="ARBA" id="ARBA00004337"/>
    </source>
</evidence>
<keyword evidence="5 10" id="KW-0812">Transmembrane</keyword>
<dbReference type="PANTHER" id="PTHR31525">
    <property type="entry name" value="HEME TRANSPORTER HRG1"/>
    <property type="match status" value="1"/>
</dbReference>
<evidence type="ECO:0000256" key="8">
    <source>
        <dbReference type="ARBA" id="ARBA00023136"/>
    </source>
</evidence>
<dbReference type="Proteomes" id="UP000094527">
    <property type="component" value="Unassembled WGS sequence"/>
</dbReference>
<dbReference type="OrthoDB" id="5954402at2759"/>
<organism evidence="11 12">
    <name type="scientific">Orchesella cincta</name>
    <name type="common">Springtail</name>
    <name type="synonym">Podura cincta</name>
    <dbReference type="NCBI Taxonomy" id="48709"/>
    <lineage>
        <taxon>Eukaryota</taxon>
        <taxon>Metazoa</taxon>
        <taxon>Ecdysozoa</taxon>
        <taxon>Arthropoda</taxon>
        <taxon>Hexapoda</taxon>
        <taxon>Collembola</taxon>
        <taxon>Entomobryomorpha</taxon>
        <taxon>Entomobryoidea</taxon>
        <taxon>Orchesellidae</taxon>
        <taxon>Orchesellinae</taxon>
        <taxon>Orchesella</taxon>
    </lineage>
</organism>
<keyword evidence="8 10" id="KW-0472">Membrane</keyword>
<dbReference type="AlphaFoldDB" id="A0A1D2N390"/>
<dbReference type="GO" id="GO:0005765">
    <property type="term" value="C:lysosomal membrane"/>
    <property type="evidence" value="ECO:0007669"/>
    <property type="project" value="UniProtKB-SubCell"/>
</dbReference>
<keyword evidence="9" id="KW-0458">Lysosome</keyword>
<evidence type="ECO:0000256" key="7">
    <source>
        <dbReference type="ARBA" id="ARBA00022989"/>
    </source>
</evidence>
<evidence type="ECO:0000313" key="12">
    <source>
        <dbReference type="Proteomes" id="UP000094527"/>
    </source>
</evidence>
<proteinExistence type="inferred from homology"/>
<dbReference type="OMA" id="TFYYKIP"/>
<comment type="subcellular location">
    <subcellularLocation>
        <location evidence="2">Endosome membrane</location>
        <topology evidence="2">Multi-pass membrane protein</topology>
    </subcellularLocation>
    <subcellularLocation>
        <location evidence="1">Lysosome membrane</location>
        <topology evidence="1">Multi-pass membrane protein</topology>
    </subcellularLocation>
</comment>
<feature type="transmembrane region" description="Helical" evidence="10">
    <location>
        <begin position="75"/>
        <end position="99"/>
    </location>
</feature>
<evidence type="ECO:0000256" key="3">
    <source>
        <dbReference type="ARBA" id="ARBA00006203"/>
    </source>
</evidence>
<comment type="caution">
    <text evidence="11">The sequence shown here is derived from an EMBL/GenBank/DDBJ whole genome shotgun (WGS) entry which is preliminary data.</text>
</comment>
<dbReference type="Pfam" id="PF16954">
    <property type="entry name" value="HRG"/>
    <property type="match status" value="1"/>
</dbReference>
<feature type="transmembrane region" description="Helical" evidence="10">
    <location>
        <begin position="111"/>
        <end position="131"/>
    </location>
</feature>
<evidence type="ECO:0000256" key="9">
    <source>
        <dbReference type="ARBA" id="ARBA00023228"/>
    </source>
</evidence>
<evidence type="ECO:0000256" key="5">
    <source>
        <dbReference type="ARBA" id="ARBA00022692"/>
    </source>
</evidence>
<dbReference type="GO" id="GO:0010008">
    <property type="term" value="C:endosome membrane"/>
    <property type="evidence" value="ECO:0007669"/>
    <property type="project" value="UniProtKB-SubCell"/>
</dbReference>
<dbReference type="STRING" id="48709.A0A1D2N390"/>
<dbReference type="InterPro" id="IPR026218">
    <property type="entry name" value="HRG"/>
</dbReference>
<feature type="transmembrane region" description="Helical" evidence="10">
    <location>
        <begin position="37"/>
        <end position="54"/>
    </location>
</feature>
<evidence type="ECO:0000256" key="6">
    <source>
        <dbReference type="ARBA" id="ARBA00022753"/>
    </source>
</evidence>
<dbReference type="PANTHER" id="PTHR31525:SF1">
    <property type="entry name" value="HEME TRANSPORTER HRG1"/>
    <property type="match status" value="1"/>
</dbReference>
<gene>
    <name evidence="11" type="ORF">Ocin01_06936</name>
</gene>